<feature type="domain" description="Nudix hydrolase" evidence="2">
    <location>
        <begin position="7"/>
        <end position="139"/>
    </location>
</feature>
<dbReference type="GO" id="GO:0005829">
    <property type="term" value="C:cytosol"/>
    <property type="evidence" value="ECO:0007669"/>
    <property type="project" value="TreeGrafter"/>
</dbReference>
<dbReference type="AlphaFoldDB" id="A0A9Q0APY2"/>
<dbReference type="InterPro" id="IPR000086">
    <property type="entry name" value="NUDIX_hydrolase_dom"/>
</dbReference>
<protein>
    <recommendedName>
        <fullName evidence="2">Nudix hydrolase domain-containing protein</fullName>
    </recommendedName>
</protein>
<dbReference type="GO" id="GO:0035539">
    <property type="term" value="F:8-oxo-7,8-dihydrodeoxyguanosine triphosphate pyrophosphatase activity"/>
    <property type="evidence" value="ECO:0007669"/>
    <property type="project" value="TreeGrafter"/>
</dbReference>
<dbReference type="Proteomes" id="UP000829685">
    <property type="component" value="Unassembled WGS sequence"/>
</dbReference>
<comment type="caution">
    <text evidence="3">The sequence shown here is derived from an EMBL/GenBank/DDBJ whole genome shotgun (WGS) entry which is preliminary data.</text>
</comment>
<dbReference type="InterPro" id="IPR020084">
    <property type="entry name" value="NUDIX_hydrolase_CS"/>
</dbReference>
<accession>A0A9Q0APY2</accession>
<keyword evidence="4" id="KW-1185">Reference proteome</keyword>
<gene>
    <name evidence="3" type="ORF">JX265_006089</name>
</gene>
<reference evidence="3" key="1">
    <citation type="submission" date="2021-03" db="EMBL/GenBank/DDBJ databases">
        <title>Revisited historic fungal species revealed as producer of novel bioactive compounds through whole genome sequencing and comparative genomics.</title>
        <authorList>
            <person name="Vignolle G.A."/>
            <person name="Hochenegger N."/>
            <person name="Mach R.L."/>
            <person name="Mach-Aigner A.R."/>
            <person name="Javad Rahimi M."/>
            <person name="Salim K.A."/>
            <person name="Chan C.M."/>
            <person name="Lim L.B.L."/>
            <person name="Cai F."/>
            <person name="Druzhinina I.S."/>
            <person name="U'Ren J.M."/>
            <person name="Derntl C."/>
        </authorList>
    </citation>
    <scope>NUCLEOTIDE SEQUENCE</scope>
    <source>
        <strain evidence="3">TUCIM 5799</strain>
    </source>
</reference>
<proteinExistence type="predicted"/>
<evidence type="ECO:0000259" key="2">
    <source>
        <dbReference type="PROSITE" id="PS51462"/>
    </source>
</evidence>
<dbReference type="EMBL" id="JAFIMR010000013">
    <property type="protein sequence ID" value="KAI1871049.1"/>
    <property type="molecule type" value="Genomic_DNA"/>
</dbReference>
<dbReference type="InterPro" id="IPR015797">
    <property type="entry name" value="NUDIX_hydrolase-like_dom_sf"/>
</dbReference>
<name>A0A9Q0APY2_9PEZI</name>
<dbReference type="FunFam" id="3.90.79.10:FF:000060">
    <property type="entry name" value="Nudix hydrolase 1"/>
    <property type="match status" value="1"/>
</dbReference>
<dbReference type="PROSITE" id="PS51462">
    <property type="entry name" value="NUDIX"/>
    <property type="match status" value="1"/>
</dbReference>
<dbReference type="CDD" id="cd04678">
    <property type="entry name" value="NUDIX_MTH2_Nudt15"/>
    <property type="match status" value="1"/>
</dbReference>
<dbReference type="GO" id="GO:0006203">
    <property type="term" value="P:dGTP catabolic process"/>
    <property type="evidence" value="ECO:0007669"/>
    <property type="project" value="TreeGrafter"/>
</dbReference>
<dbReference type="PROSITE" id="PS00893">
    <property type="entry name" value="NUDIX_BOX"/>
    <property type="match status" value="1"/>
</dbReference>
<organism evidence="3 4">
    <name type="scientific">Neoarthrinium moseri</name>
    <dbReference type="NCBI Taxonomy" id="1658444"/>
    <lineage>
        <taxon>Eukaryota</taxon>
        <taxon>Fungi</taxon>
        <taxon>Dikarya</taxon>
        <taxon>Ascomycota</taxon>
        <taxon>Pezizomycotina</taxon>
        <taxon>Sordariomycetes</taxon>
        <taxon>Xylariomycetidae</taxon>
        <taxon>Amphisphaeriales</taxon>
        <taxon>Apiosporaceae</taxon>
        <taxon>Neoarthrinium</taxon>
    </lineage>
</organism>
<dbReference type="OrthoDB" id="447842at2759"/>
<dbReference type="Gene3D" id="3.90.79.10">
    <property type="entry name" value="Nucleoside Triphosphate Pyrophosphohydrolase"/>
    <property type="match status" value="1"/>
</dbReference>
<keyword evidence="1" id="KW-0378">Hydrolase</keyword>
<dbReference type="PANTHER" id="PTHR16099:SF5">
    <property type="entry name" value="NUCLEOTIDE TRIPHOSPHATE DIPHOSPHATASE NUDT15"/>
    <property type="match status" value="1"/>
</dbReference>
<sequence>MLESSANPRVGVAALIRNEQGKIIVGKRLASHGTGAWAVPGGHLEFGESHFACAERETLEETGLEVKGVKIVAVTNDVFEDLGKHYITIFVECARRDATQEPRVMEVDKCEEWRWTSWEELLDWQAQQEKQDNECSGQKLFLPMRNLLRDYYPQISKTA</sequence>
<dbReference type="SUPFAM" id="SSF55811">
    <property type="entry name" value="Nudix"/>
    <property type="match status" value="1"/>
</dbReference>
<dbReference type="Pfam" id="PF00293">
    <property type="entry name" value="NUDIX"/>
    <property type="match status" value="1"/>
</dbReference>
<evidence type="ECO:0000313" key="3">
    <source>
        <dbReference type="EMBL" id="KAI1871049.1"/>
    </source>
</evidence>
<dbReference type="PANTHER" id="PTHR16099">
    <property type="entry name" value="8-OXO-DGTP DIPHOSPHATES NUDT15"/>
    <property type="match status" value="1"/>
</dbReference>
<evidence type="ECO:0000313" key="4">
    <source>
        <dbReference type="Proteomes" id="UP000829685"/>
    </source>
</evidence>
<evidence type="ECO:0000256" key="1">
    <source>
        <dbReference type="ARBA" id="ARBA00022801"/>
    </source>
</evidence>